<organism evidence="4 5">
    <name type="scientific">Necator americanus</name>
    <name type="common">Human hookworm</name>
    <dbReference type="NCBI Taxonomy" id="51031"/>
    <lineage>
        <taxon>Eukaryota</taxon>
        <taxon>Metazoa</taxon>
        <taxon>Ecdysozoa</taxon>
        <taxon>Nematoda</taxon>
        <taxon>Chromadorea</taxon>
        <taxon>Rhabditida</taxon>
        <taxon>Rhabditina</taxon>
        <taxon>Rhabditomorpha</taxon>
        <taxon>Strongyloidea</taxon>
        <taxon>Ancylostomatidae</taxon>
        <taxon>Bunostominae</taxon>
        <taxon>Necator</taxon>
    </lineage>
</organism>
<evidence type="ECO:0000256" key="2">
    <source>
        <dbReference type="SAM" id="MobiDB-lite"/>
    </source>
</evidence>
<dbReference type="InterPro" id="IPR013087">
    <property type="entry name" value="Znf_C2H2_type"/>
</dbReference>
<sequence length="204" mass="23337">MMLFQTQNAALSGDRTPLHRKHPPIVHILVENRIIIAEFAKKNKFQYFISVSEHSSDQCQSQLRCDVNKMVCSRPFCKLKKKQLHFHCSVCDQGFSDRIKFQMHATKHRNSSNNSSHHVQTMRKYNLGKRSEECSTASKLPVIMTDVSNKWTTRSDEDSLPLDLSVKKASPSDPPKSFSGELESVGLSNGEELPFTLRRIRFSL</sequence>
<keyword evidence="1" id="KW-0863">Zinc-finger</keyword>
<dbReference type="EMBL" id="JAVFWL010000002">
    <property type="protein sequence ID" value="KAK6733175.1"/>
    <property type="molecule type" value="Genomic_DNA"/>
</dbReference>
<comment type="caution">
    <text evidence="4">The sequence shown here is derived from an EMBL/GenBank/DDBJ whole genome shotgun (WGS) entry which is preliminary data.</text>
</comment>
<keyword evidence="5" id="KW-1185">Reference proteome</keyword>
<dbReference type="PROSITE" id="PS00028">
    <property type="entry name" value="ZINC_FINGER_C2H2_1"/>
    <property type="match status" value="1"/>
</dbReference>
<feature type="region of interest" description="Disordered" evidence="2">
    <location>
        <begin position="162"/>
        <end position="183"/>
    </location>
</feature>
<evidence type="ECO:0000259" key="3">
    <source>
        <dbReference type="PROSITE" id="PS50157"/>
    </source>
</evidence>
<reference evidence="4 5" key="1">
    <citation type="submission" date="2023-08" db="EMBL/GenBank/DDBJ databases">
        <title>A Necator americanus chromosomal reference genome.</title>
        <authorList>
            <person name="Ilik V."/>
            <person name="Petrzelkova K.J."/>
            <person name="Pardy F."/>
            <person name="Fuh T."/>
            <person name="Niatou-Singa F.S."/>
            <person name="Gouil Q."/>
            <person name="Baker L."/>
            <person name="Ritchie M.E."/>
            <person name="Jex A.R."/>
            <person name="Gazzola D."/>
            <person name="Li H."/>
            <person name="Toshio Fujiwara R."/>
            <person name="Zhan B."/>
            <person name="Aroian R.V."/>
            <person name="Pafco B."/>
            <person name="Schwarz E.M."/>
        </authorList>
    </citation>
    <scope>NUCLEOTIDE SEQUENCE [LARGE SCALE GENOMIC DNA]</scope>
    <source>
        <strain evidence="4 5">Aroian</strain>
        <tissue evidence="4">Whole animal</tissue>
    </source>
</reference>
<name>A0ABR1C5Y0_NECAM</name>
<dbReference type="PROSITE" id="PS50157">
    <property type="entry name" value="ZINC_FINGER_C2H2_2"/>
    <property type="match status" value="1"/>
</dbReference>
<keyword evidence="1" id="KW-0862">Zinc</keyword>
<keyword evidence="1" id="KW-0479">Metal-binding</keyword>
<evidence type="ECO:0000313" key="4">
    <source>
        <dbReference type="EMBL" id="KAK6733175.1"/>
    </source>
</evidence>
<feature type="domain" description="C2H2-type" evidence="3">
    <location>
        <begin position="86"/>
        <end position="113"/>
    </location>
</feature>
<accession>A0ABR1C5Y0</accession>
<protein>
    <recommendedName>
        <fullName evidence="3">C2H2-type domain-containing protein</fullName>
    </recommendedName>
</protein>
<dbReference type="Proteomes" id="UP001303046">
    <property type="component" value="Unassembled WGS sequence"/>
</dbReference>
<gene>
    <name evidence="4" type="primary">Necator_chrII.g4918</name>
    <name evidence="4" type="ORF">RB195_017126</name>
</gene>
<evidence type="ECO:0000256" key="1">
    <source>
        <dbReference type="PROSITE-ProRule" id="PRU00042"/>
    </source>
</evidence>
<proteinExistence type="predicted"/>
<evidence type="ECO:0000313" key="5">
    <source>
        <dbReference type="Proteomes" id="UP001303046"/>
    </source>
</evidence>